<dbReference type="PANTHER" id="PTHR23510">
    <property type="entry name" value="INNER MEMBRANE TRANSPORT PROTEIN YAJR"/>
    <property type="match status" value="1"/>
</dbReference>
<feature type="transmembrane region" description="Helical" evidence="5">
    <location>
        <begin position="509"/>
        <end position="532"/>
    </location>
</feature>
<feature type="transmembrane region" description="Helical" evidence="5">
    <location>
        <begin position="107"/>
        <end position="129"/>
    </location>
</feature>
<feature type="transmembrane region" description="Helical" evidence="5">
    <location>
        <begin position="342"/>
        <end position="363"/>
    </location>
</feature>
<evidence type="ECO:0000313" key="8">
    <source>
        <dbReference type="WBParaSite" id="TCNE_0001682301-mRNA-1"/>
    </source>
</evidence>
<keyword evidence="2 5" id="KW-0812">Transmembrane</keyword>
<comment type="subcellular location">
    <subcellularLocation>
        <location evidence="1">Membrane</location>
        <topology evidence="1">Multi-pass membrane protein</topology>
    </subcellularLocation>
</comment>
<dbReference type="Gene3D" id="1.20.1250.20">
    <property type="entry name" value="MFS general substrate transporter like domains"/>
    <property type="match status" value="1"/>
</dbReference>
<feature type="transmembrane region" description="Helical" evidence="5">
    <location>
        <begin position="423"/>
        <end position="443"/>
    </location>
</feature>
<protein>
    <submittedName>
        <fullName evidence="8">MFS domain-containing protein</fullName>
    </submittedName>
</protein>
<feature type="transmembrane region" description="Helical" evidence="5">
    <location>
        <begin position="243"/>
        <end position="265"/>
    </location>
</feature>
<feature type="transmembrane region" description="Helical" evidence="5">
    <location>
        <begin position="302"/>
        <end position="322"/>
    </location>
</feature>
<reference evidence="8" key="1">
    <citation type="submission" date="2016-06" db="UniProtKB">
        <authorList>
            <consortium name="WormBaseParasite"/>
        </authorList>
    </citation>
    <scope>IDENTIFICATION</scope>
</reference>
<keyword evidence="3 5" id="KW-1133">Transmembrane helix</keyword>
<dbReference type="GO" id="GO:0022857">
    <property type="term" value="F:transmembrane transporter activity"/>
    <property type="evidence" value="ECO:0007669"/>
    <property type="project" value="InterPro"/>
</dbReference>
<proteinExistence type="predicted"/>
<keyword evidence="7" id="KW-1185">Reference proteome</keyword>
<dbReference type="SUPFAM" id="SSF103473">
    <property type="entry name" value="MFS general substrate transporter"/>
    <property type="match status" value="1"/>
</dbReference>
<reference evidence="6 7" key="2">
    <citation type="submission" date="2018-11" db="EMBL/GenBank/DDBJ databases">
        <authorList>
            <consortium name="Pathogen Informatics"/>
        </authorList>
    </citation>
    <scope>NUCLEOTIDE SEQUENCE [LARGE SCALE GENOMIC DNA]</scope>
</reference>
<evidence type="ECO:0000256" key="1">
    <source>
        <dbReference type="ARBA" id="ARBA00004141"/>
    </source>
</evidence>
<dbReference type="GO" id="GO:0005765">
    <property type="term" value="C:lysosomal membrane"/>
    <property type="evidence" value="ECO:0007669"/>
    <property type="project" value="TreeGrafter"/>
</dbReference>
<dbReference type="WBParaSite" id="TCNE_0001682301-mRNA-1">
    <property type="protein sequence ID" value="TCNE_0001682301-mRNA-1"/>
    <property type="gene ID" value="TCNE_0001682301"/>
</dbReference>
<dbReference type="EMBL" id="UYWY01023923">
    <property type="protein sequence ID" value="VDM48143.1"/>
    <property type="molecule type" value="Genomic_DNA"/>
</dbReference>
<name>A0A183V7V2_TOXCA</name>
<feature type="transmembrane region" description="Helical" evidence="5">
    <location>
        <begin position="201"/>
        <end position="223"/>
    </location>
</feature>
<feature type="transmembrane region" description="Helical" evidence="5">
    <location>
        <begin position="166"/>
        <end position="189"/>
    </location>
</feature>
<dbReference type="InterPro" id="IPR011701">
    <property type="entry name" value="MFS"/>
</dbReference>
<accession>A0A183V7V2</accession>
<evidence type="ECO:0000313" key="7">
    <source>
        <dbReference type="Proteomes" id="UP000050794"/>
    </source>
</evidence>
<evidence type="ECO:0000256" key="3">
    <source>
        <dbReference type="ARBA" id="ARBA00022989"/>
    </source>
</evidence>
<evidence type="ECO:0000256" key="2">
    <source>
        <dbReference type="ARBA" id="ARBA00022692"/>
    </source>
</evidence>
<evidence type="ECO:0000313" key="6">
    <source>
        <dbReference type="EMBL" id="VDM48143.1"/>
    </source>
</evidence>
<gene>
    <name evidence="6" type="ORF">TCNE_LOCUS16822</name>
</gene>
<keyword evidence="4 5" id="KW-0472">Membrane</keyword>
<dbReference type="PANTHER" id="PTHR23510:SF25">
    <property type="entry name" value="MFS DOMAIN-CONTAINING PROTEIN"/>
    <property type="match status" value="1"/>
</dbReference>
<feature type="transmembrane region" description="Helical" evidence="5">
    <location>
        <begin position="73"/>
        <end position="95"/>
    </location>
</feature>
<dbReference type="InterPro" id="IPR051068">
    <property type="entry name" value="MFS_Domain-Containing_Protein"/>
</dbReference>
<evidence type="ECO:0000256" key="5">
    <source>
        <dbReference type="SAM" id="Phobius"/>
    </source>
</evidence>
<dbReference type="CDD" id="cd17326">
    <property type="entry name" value="MFS_MFSD8"/>
    <property type="match status" value="1"/>
</dbReference>
<evidence type="ECO:0000256" key="4">
    <source>
        <dbReference type="ARBA" id="ARBA00023136"/>
    </source>
</evidence>
<sequence length="542" mass="60128">MLQWAVYGKSGTSVDAISDFIAFTLKGIMKTNAKVFVVNANDVTEMQTVGEKFVDQKTDDEEVDKTDWHSVRLISAILFFSAIQMFCIGMSEWPYMQQIDPKATSTFFGYVGSASALGHAICAPLAGWWGSATGRSKPPMIAGRIIALIGCFIYICLEFFPANRRYIMLLCYTIFGISMSTVSVMRSYVAKVSSIEDRPRAVSLFGLATVVAVTAGPLFQLLFSPLKYPGMNVLFGKIRLNIYTGPIWIATAANILSLILIVFVFHDKKAMKREIGSKELLAKVNPQAIVRALSTSCKQLDVSLAFLCIVNRMVLTLGMVTLHTTTSPLLMSVIGLSNTETVTYGSATQAFVGCMNLGLLLAFSTKRIGKMSLLISDDLFHSMMLVNAVSIKRPNKLTVTDPNSTGCDENMYKWCDGSPSVNLFVYLGSLILTLGIAITLSMISVDSLYSKILGNIDQVIIGPYARSIPFLYRYNQHLWATHNCVSPQISIHRINPILRPTFTASGQKYIWMVNGIAVICMIVLWCFFYRRLKPYINRPSRR</sequence>
<dbReference type="Proteomes" id="UP000050794">
    <property type="component" value="Unassembled WGS sequence"/>
</dbReference>
<dbReference type="AlphaFoldDB" id="A0A183V7V2"/>
<organism evidence="7 8">
    <name type="scientific">Toxocara canis</name>
    <name type="common">Canine roundworm</name>
    <dbReference type="NCBI Taxonomy" id="6265"/>
    <lineage>
        <taxon>Eukaryota</taxon>
        <taxon>Metazoa</taxon>
        <taxon>Ecdysozoa</taxon>
        <taxon>Nematoda</taxon>
        <taxon>Chromadorea</taxon>
        <taxon>Rhabditida</taxon>
        <taxon>Spirurina</taxon>
        <taxon>Ascaridomorpha</taxon>
        <taxon>Ascaridoidea</taxon>
        <taxon>Toxocaridae</taxon>
        <taxon>Toxocara</taxon>
    </lineage>
</organism>
<feature type="transmembrane region" description="Helical" evidence="5">
    <location>
        <begin position="141"/>
        <end position="160"/>
    </location>
</feature>
<dbReference type="Pfam" id="PF07690">
    <property type="entry name" value="MFS_1"/>
    <property type="match status" value="1"/>
</dbReference>
<dbReference type="InterPro" id="IPR036259">
    <property type="entry name" value="MFS_trans_sf"/>
</dbReference>